<keyword evidence="3" id="KW-1003">Cell membrane</keyword>
<evidence type="ECO:0000256" key="5">
    <source>
        <dbReference type="ARBA" id="ARBA00022989"/>
    </source>
</evidence>
<keyword evidence="5 8" id="KW-1133">Transmembrane helix</keyword>
<gene>
    <name evidence="10" type="ORF">GPZ80_27795</name>
</gene>
<feature type="transmembrane region" description="Helical" evidence="8">
    <location>
        <begin position="289"/>
        <end position="310"/>
    </location>
</feature>
<feature type="transmembrane region" description="Helical" evidence="8">
    <location>
        <begin position="226"/>
        <end position="249"/>
    </location>
</feature>
<feature type="region of interest" description="Disordered" evidence="7">
    <location>
        <begin position="409"/>
        <end position="471"/>
    </location>
</feature>
<evidence type="ECO:0000256" key="2">
    <source>
        <dbReference type="ARBA" id="ARBA00022448"/>
    </source>
</evidence>
<evidence type="ECO:0000259" key="9">
    <source>
        <dbReference type="PROSITE" id="PS50850"/>
    </source>
</evidence>
<dbReference type="InterPro" id="IPR036259">
    <property type="entry name" value="MFS_trans_sf"/>
</dbReference>
<dbReference type="PANTHER" id="PTHR23513:SF11">
    <property type="entry name" value="STAPHYLOFERRIN A TRANSPORTER"/>
    <property type="match status" value="1"/>
</dbReference>
<evidence type="ECO:0000256" key="6">
    <source>
        <dbReference type="ARBA" id="ARBA00023136"/>
    </source>
</evidence>
<organism evidence="10 11">
    <name type="scientific">Actinokineospora xionganensis</name>
    <dbReference type="NCBI Taxonomy" id="2684470"/>
    <lineage>
        <taxon>Bacteria</taxon>
        <taxon>Bacillati</taxon>
        <taxon>Actinomycetota</taxon>
        <taxon>Actinomycetes</taxon>
        <taxon>Pseudonocardiales</taxon>
        <taxon>Pseudonocardiaceae</taxon>
        <taxon>Actinokineospora</taxon>
    </lineage>
</organism>
<evidence type="ECO:0000313" key="11">
    <source>
        <dbReference type="Proteomes" id="UP000734823"/>
    </source>
</evidence>
<keyword evidence="4 8" id="KW-0812">Transmembrane</keyword>
<comment type="subcellular location">
    <subcellularLocation>
        <location evidence="1">Cell membrane</location>
        <topology evidence="1">Multi-pass membrane protein</topology>
    </subcellularLocation>
</comment>
<keyword evidence="2" id="KW-0813">Transport</keyword>
<feature type="transmembrane region" description="Helical" evidence="8">
    <location>
        <begin position="316"/>
        <end position="338"/>
    </location>
</feature>
<dbReference type="CDD" id="cd06173">
    <property type="entry name" value="MFS_MefA_like"/>
    <property type="match status" value="1"/>
</dbReference>
<evidence type="ECO:0000256" key="4">
    <source>
        <dbReference type="ARBA" id="ARBA00022692"/>
    </source>
</evidence>
<dbReference type="SUPFAM" id="SSF103473">
    <property type="entry name" value="MFS general substrate transporter"/>
    <property type="match status" value="1"/>
</dbReference>
<feature type="transmembrane region" description="Helical" evidence="8">
    <location>
        <begin position="29"/>
        <end position="47"/>
    </location>
</feature>
<dbReference type="InterPro" id="IPR010290">
    <property type="entry name" value="TM_effector"/>
</dbReference>
<feature type="transmembrane region" description="Helical" evidence="8">
    <location>
        <begin position="385"/>
        <end position="405"/>
    </location>
</feature>
<feature type="domain" description="Major facilitator superfamily (MFS) profile" evidence="9">
    <location>
        <begin position="20"/>
        <end position="403"/>
    </location>
</feature>
<comment type="caution">
    <text evidence="10">The sequence shown here is derived from an EMBL/GenBank/DDBJ whole genome shotgun (WGS) entry which is preliminary data.</text>
</comment>
<evidence type="ECO:0000256" key="8">
    <source>
        <dbReference type="SAM" id="Phobius"/>
    </source>
</evidence>
<name>A0ABR7LEI4_9PSEU</name>
<evidence type="ECO:0000256" key="7">
    <source>
        <dbReference type="SAM" id="MobiDB-lite"/>
    </source>
</evidence>
<protein>
    <submittedName>
        <fullName evidence="10">MFS transporter</fullName>
    </submittedName>
</protein>
<dbReference type="PROSITE" id="PS50850">
    <property type="entry name" value="MFS"/>
    <property type="match status" value="1"/>
</dbReference>
<dbReference type="Proteomes" id="UP000734823">
    <property type="component" value="Unassembled WGS sequence"/>
</dbReference>
<dbReference type="Gene3D" id="1.20.1250.20">
    <property type="entry name" value="MFS general substrate transporter like domains"/>
    <property type="match status" value="1"/>
</dbReference>
<sequence>MTSTTGTASRGMFEPLRHTMFRRLATGRVATYLANSIAPIALAFAVLDLTGSVITLGLVVGARSIANVTLLLMGGVLADRLPRGVILQGASIAAAVSQALTGAAVLMGFATVPMLVVLSVVNGAVSAVSLPAASALTPQTVPTHLLRQANAVVRMGVNTAMIAGASLGGMVAAFAGPGWAISATALVFVVAAVCYARVDAPEIDETAPTRPLADIRAGWREFTARSWVWSVVAGLMVINAAVVAGVFVLGPSIADSTIGRFAWGLVLGAQTVGSLIGGIVASRWLPSRALLFGTALLGSQSVVLVVLAHAPLMIPLLVVMFVGGIAVEQFGIAWDLALQENVPQDRLARVYSYDALGSFIAIPLGEIAVGPLAKQFGVSTTLTGAAILVGAAVLAVCLVPAVGSLRRKPDAEEAKERVTARVGQSDSPRSTDADYPPPGRQRGAQGGSGGSGKVRPALSPVETGPGDGPAA</sequence>
<dbReference type="InterPro" id="IPR020846">
    <property type="entry name" value="MFS_dom"/>
</dbReference>
<accession>A0ABR7LEI4</accession>
<dbReference type="EMBL" id="JABVED010000022">
    <property type="protein sequence ID" value="MBC6450972.1"/>
    <property type="molecule type" value="Genomic_DNA"/>
</dbReference>
<feature type="transmembrane region" description="Helical" evidence="8">
    <location>
        <begin position="261"/>
        <end position="282"/>
    </location>
</feature>
<evidence type="ECO:0000313" key="10">
    <source>
        <dbReference type="EMBL" id="MBC6450972.1"/>
    </source>
</evidence>
<evidence type="ECO:0000256" key="3">
    <source>
        <dbReference type="ARBA" id="ARBA00022475"/>
    </source>
</evidence>
<keyword evidence="11" id="KW-1185">Reference proteome</keyword>
<proteinExistence type="predicted"/>
<feature type="transmembrane region" description="Helical" evidence="8">
    <location>
        <begin position="350"/>
        <end position="373"/>
    </location>
</feature>
<evidence type="ECO:0000256" key="1">
    <source>
        <dbReference type="ARBA" id="ARBA00004651"/>
    </source>
</evidence>
<feature type="transmembrane region" description="Helical" evidence="8">
    <location>
        <begin position="181"/>
        <end position="198"/>
    </location>
</feature>
<dbReference type="Pfam" id="PF05977">
    <property type="entry name" value="MFS_3"/>
    <property type="match status" value="1"/>
</dbReference>
<reference evidence="10 11" key="1">
    <citation type="submission" date="2020-06" db="EMBL/GenBank/DDBJ databases">
        <title>Actinokineospora xiongansis sp. nov., isolated from soil of Baiyangdian.</title>
        <authorList>
            <person name="Zhang X."/>
        </authorList>
    </citation>
    <scope>NUCLEOTIDE SEQUENCE [LARGE SCALE GENOMIC DNA]</scope>
    <source>
        <strain evidence="10 11">HBU206404</strain>
    </source>
</reference>
<keyword evidence="6 8" id="KW-0472">Membrane</keyword>
<feature type="transmembrane region" description="Helical" evidence="8">
    <location>
        <begin position="53"/>
        <end position="73"/>
    </location>
</feature>
<feature type="compositionally biased region" description="Basic and acidic residues" evidence="7">
    <location>
        <begin position="409"/>
        <end position="419"/>
    </location>
</feature>
<dbReference type="PANTHER" id="PTHR23513">
    <property type="entry name" value="INTEGRAL MEMBRANE EFFLUX PROTEIN-RELATED"/>
    <property type="match status" value="1"/>
</dbReference>